<accession>A0A285IHN1</accession>
<evidence type="ECO:0000256" key="4">
    <source>
        <dbReference type="ARBA" id="ARBA00022691"/>
    </source>
</evidence>
<dbReference type="STRING" id="1413210.U472_11615"/>
<evidence type="ECO:0000256" key="2">
    <source>
        <dbReference type="ARBA" id="ARBA00022603"/>
    </source>
</evidence>
<sequence length="953" mass="112619">MNRQALFEDIDKIYNILLVDYQQEFKDRLKNKEFEKIIDQYQRADKVETKQERRDWNNDFCIKVTYLSIIKLLILKFIQAKNLIREFDLADYSLKTISKVVFDNFTGAFDFDSKWELLSRNKQMIDSVAGILNKYNFGDLNTKLLGEVYQHLVSHMSKRKTGQVYTPESIITFILKNTLDNYDIIKNPYLKVLDPSCGSGYFLLEAYDILYDKYSSNLEKLKELYPKKNWSVNKIHQHILENNLYGIDLDSFAVQLTIVSLLFKGVDSHLPVRNINIAAGDFLREEFKDKFDLIIGNPPYVGHKELKREYKEWLKDNYSVYADKADLSYCFLEKGVKSLSKDGELMMITSRYFLESPTGEKLRAYLQKAVNLLFILDFYGLQLFDSAIVDSIIIKLSLQAKNDDMLEVIRLNNKAQNFKGKDIIEEISNQVKQEYYQRFIIKQSELNFEGWRLLSKEEQLICNKLEEQGGYTLGDICKSFQGIITGYDKAFVLSKDKARAEAIEHELLRPWIKNRHIGLYSIKEGDKDLIYSDLISSSEDFPHAIAYLRQFKKRLSKRRECRRGLKEWYQLQWGRSQGIFDNRKIVYPYKAAKNRFAIDDGGNYCSADVYLLLLKEEFKAKLTLEFLVGLLNSKVYNFYFKSFAKKMSYELYDYYPNTVLQLKIKVDRHLEEIDCLVRQIRALKEEIKTLSFVSYLEKADYSNKEELYQGYLEFIENLAKKESALRDLQSILDYLVYDIYNLNLEEIELISNKLREGEYGRLEEKYLVKIESGDYNQVIANRSSLAVALSKVITPKDLLRLHYQQEYSLEQISQQLGCEYQTLVLLRRDYAQKNQVGYRYYSHKLLKEIVGEYIAERVKEILKKEDAYLSLEELYQRLITNERNTVLLDAVDEKRDNYLILKDIIFARKYTWNKYLTRKEKGLELKLPFINYEGYILGLTSWDEQHLIYFEKN</sequence>
<keyword evidence="3" id="KW-0808">Transferase</keyword>
<keyword evidence="2" id="KW-0489">Methyltransferase</keyword>
<comment type="catalytic activity">
    <reaction evidence="7">
        <text>a 2'-deoxyadenosine in DNA + S-adenosyl-L-methionine = an N(6)-methyl-2'-deoxyadenosine in DNA + S-adenosyl-L-homocysteine + H(+)</text>
        <dbReference type="Rhea" id="RHEA:15197"/>
        <dbReference type="Rhea" id="RHEA-COMP:12418"/>
        <dbReference type="Rhea" id="RHEA-COMP:12419"/>
        <dbReference type="ChEBI" id="CHEBI:15378"/>
        <dbReference type="ChEBI" id="CHEBI:57856"/>
        <dbReference type="ChEBI" id="CHEBI:59789"/>
        <dbReference type="ChEBI" id="CHEBI:90615"/>
        <dbReference type="ChEBI" id="CHEBI:90616"/>
        <dbReference type="EC" id="2.1.1.72"/>
    </reaction>
</comment>
<evidence type="ECO:0000256" key="6">
    <source>
        <dbReference type="ARBA" id="ARBA00023125"/>
    </source>
</evidence>
<evidence type="ECO:0000259" key="9">
    <source>
        <dbReference type="Pfam" id="PF12950"/>
    </source>
</evidence>
<name>A0A285IHN1_9FIRM</name>
<dbReference type="GO" id="GO:0009007">
    <property type="term" value="F:site-specific DNA-methyltransferase (adenine-specific) activity"/>
    <property type="evidence" value="ECO:0007669"/>
    <property type="project" value="UniProtKB-EC"/>
</dbReference>
<reference evidence="11" key="1">
    <citation type="submission" date="2017-09" db="EMBL/GenBank/DDBJ databases">
        <authorList>
            <person name="Varghese N."/>
            <person name="Submissions S."/>
        </authorList>
    </citation>
    <scope>NUCLEOTIDE SEQUENCE [LARGE SCALE GENOMIC DNA]</scope>
    <source>
        <strain evidence="11">MSL47</strain>
    </source>
</reference>
<evidence type="ECO:0000256" key="1">
    <source>
        <dbReference type="ARBA" id="ARBA00011900"/>
    </source>
</evidence>
<dbReference type="Pfam" id="PF07669">
    <property type="entry name" value="Eco57I"/>
    <property type="match status" value="1"/>
</dbReference>
<dbReference type="InterPro" id="IPR050953">
    <property type="entry name" value="N4_N6_ade-DNA_methylase"/>
</dbReference>
<gene>
    <name evidence="10" type="ORF">SAMN06265827_14213</name>
</gene>
<keyword evidence="5" id="KW-0680">Restriction system</keyword>
<evidence type="ECO:0000256" key="7">
    <source>
        <dbReference type="ARBA" id="ARBA00047942"/>
    </source>
</evidence>
<dbReference type="PROSITE" id="PS00092">
    <property type="entry name" value="N6_MTASE"/>
    <property type="match status" value="1"/>
</dbReference>
<dbReference type="EC" id="2.1.1.72" evidence="1"/>
<evidence type="ECO:0000313" key="10">
    <source>
        <dbReference type="EMBL" id="SNY46451.1"/>
    </source>
</evidence>
<protein>
    <recommendedName>
        <fullName evidence="1">site-specific DNA-methyltransferase (adenine-specific)</fullName>
        <ecNumber evidence="1">2.1.1.72</ecNumber>
    </recommendedName>
</protein>
<dbReference type="InterPro" id="IPR029063">
    <property type="entry name" value="SAM-dependent_MTases_sf"/>
</dbReference>
<evidence type="ECO:0000256" key="5">
    <source>
        <dbReference type="ARBA" id="ARBA00022747"/>
    </source>
</evidence>
<evidence type="ECO:0000256" key="3">
    <source>
        <dbReference type="ARBA" id="ARBA00022679"/>
    </source>
</evidence>
<feature type="domain" description="TaqI-like C-terminal specificity" evidence="9">
    <location>
        <begin position="548"/>
        <end position="647"/>
    </location>
</feature>
<evidence type="ECO:0000313" key="11">
    <source>
        <dbReference type="Proteomes" id="UP000219573"/>
    </source>
</evidence>
<dbReference type="Pfam" id="PF12950">
    <property type="entry name" value="TaqI_C"/>
    <property type="match status" value="1"/>
</dbReference>
<dbReference type="EMBL" id="OBDZ01000042">
    <property type="protein sequence ID" value="SNY46451.1"/>
    <property type="molecule type" value="Genomic_DNA"/>
</dbReference>
<dbReference type="SUPFAM" id="SSF53335">
    <property type="entry name" value="S-adenosyl-L-methionine-dependent methyltransferases"/>
    <property type="match status" value="1"/>
</dbReference>
<organism evidence="10 11">
    <name type="scientific">Orenia metallireducens</name>
    <dbReference type="NCBI Taxonomy" id="1413210"/>
    <lineage>
        <taxon>Bacteria</taxon>
        <taxon>Bacillati</taxon>
        <taxon>Bacillota</taxon>
        <taxon>Clostridia</taxon>
        <taxon>Halanaerobiales</taxon>
        <taxon>Halobacteroidaceae</taxon>
        <taxon>Orenia</taxon>
    </lineage>
</organism>
<feature type="domain" description="Type II methyltransferase M.TaqI-like" evidence="8">
    <location>
        <begin position="242"/>
        <end position="384"/>
    </location>
</feature>
<proteinExistence type="predicted"/>
<keyword evidence="6" id="KW-0238">DNA-binding</keyword>
<dbReference type="RefSeq" id="WP_172432009.1">
    <property type="nucleotide sequence ID" value="NZ_OBDZ01000042.1"/>
</dbReference>
<keyword evidence="4" id="KW-0949">S-adenosyl-L-methionine</keyword>
<dbReference type="Gene3D" id="3.40.50.150">
    <property type="entry name" value="Vaccinia Virus protein VP39"/>
    <property type="match status" value="1"/>
</dbReference>
<dbReference type="GO" id="GO:0003677">
    <property type="term" value="F:DNA binding"/>
    <property type="evidence" value="ECO:0007669"/>
    <property type="project" value="UniProtKB-KW"/>
</dbReference>
<dbReference type="GO" id="GO:0009307">
    <property type="term" value="P:DNA restriction-modification system"/>
    <property type="evidence" value="ECO:0007669"/>
    <property type="project" value="UniProtKB-KW"/>
</dbReference>
<evidence type="ECO:0000259" key="8">
    <source>
        <dbReference type="Pfam" id="PF07669"/>
    </source>
</evidence>
<keyword evidence="11" id="KW-1185">Reference proteome</keyword>
<dbReference type="Proteomes" id="UP000219573">
    <property type="component" value="Unassembled WGS sequence"/>
</dbReference>
<dbReference type="GO" id="GO:0032259">
    <property type="term" value="P:methylation"/>
    <property type="evidence" value="ECO:0007669"/>
    <property type="project" value="UniProtKB-KW"/>
</dbReference>
<dbReference type="InterPro" id="IPR011639">
    <property type="entry name" value="MethylTrfase_TaqI-like_dom"/>
</dbReference>
<dbReference type="PANTHER" id="PTHR33841:SF6">
    <property type="entry name" value="TYPE II METHYLTRANSFERASE M.HINDII"/>
    <property type="match status" value="1"/>
</dbReference>
<dbReference type="InterPro" id="IPR002052">
    <property type="entry name" value="DNA_methylase_N6_adenine_CS"/>
</dbReference>
<dbReference type="InterPro" id="IPR025931">
    <property type="entry name" value="TaqI_C"/>
</dbReference>
<dbReference type="AlphaFoldDB" id="A0A285IHN1"/>
<dbReference type="PRINTS" id="PR00507">
    <property type="entry name" value="N12N6MTFRASE"/>
</dbReference>
<dbReference type="PANTHER" id="PTHR33841">
    <property type="entry name" value="DNA METHYLTRANSFERASE YEEA-RELATED"/>
    <property type="match status" value="1"/>
</dbReference>